<evidence type="ECO:0000256" key="3">
    <source>
        <dbReference type="ARBA" id="ARBA00023002"/>
    </source>
</evidence>
<dbReference type="PANTHER" id="PTHR43618">
    <property type="entry name" value="7-ALPHA-HYDROXYSTEROID DEHYDROGENASE"/>
    <property type="match status" value="1"/>
</dbReference>
<dbReference type="RefSeq" id="WP_049704873.1">
    <property type="nucleotide sequence ID" value="NZ_BMFM01000001.1"/>
</dbReference>
<dbReference type="Proteomes" id="UP000321062">
    <property type="component" value="Chromosome"/>
</dbReference>
<evidence type="ECO:0000256" key="2">
    <source>
        <dbReference type="ARBA" id="ARBA00022857"/>
    </source>
</evidence>
<dbReference type="PRINTS" id="PR00081">
    <property type="entry name" value="GDHRDH"/>
</dbReference>
<evidence type="ECO:0000256" key="1">
    <source>
        <dbReference type="ARBA" id="ARBA00006484"/>
    </source>
</evidence>
<name>A0A5B9DN19_9HYPH</name>
<dbReference type="GO" id="GO:0016491">
    <property type="term" value="F:oxidoreductase activity"/>
    <property type="evidence" value="ECO:0007669"/>
    <property type="project" value="UniProtKB-KW"/>
</dbReference>
<keyword evidence="2" id="KW-0521">NADP</keyword>
<sequence>MTVMDAFSLKGKTALVTGGAGLYGRQIVAALAEAGARTYIAARDRSKLEAVAEEECARGNQVIAKSLDLSEDASIEALHREIIEENGRCDVLVNNAVTRSATSGWGHDLAEYDRSLRVNASALFKITYLFGQTMRQHKTGSVINIGSMMGMVGVEMANYAGTDMNVDPSPIYFYEKGGMLNFTRWAASILGADNVRVNCLSPGGFLSGQPEPFVKAYSARTQLGRMANDTDLKGAIVFLASDASAYITGANIPVDGGYTAK</sequence>
<proteinExistence type="inferred from homology"/>
<protein>
    <submittedName>
        <fullName evidence="4">SDR family oxidoreductase</fullName>
    </submittedName>
</protein>
<dbReference type="AlphaFoldDB" id="A0A5B9DN19"/>
<gene>
    <name evidence="4" type="ORF">FNA67_09020</name>
</gene>
<dbReference type="EMBL" id="CP041690">
    <property type="protein sequence ID" value="QEE20305.1"/>
    <property type="molecule type" value="Genomic_DNA"/>
</dbReference>
<dbReference type="Pfam" id="PF13561">
    <property type="entry name" value="adh_short_C2"/>
    <property type="match status" value="1"/>
</dbReference>
<comment type="similarity">
    <text evidence="1">Belongs to the short-chain dehydrogenases/reductases (SDR) family.</text>
</comment>
<dbReference type="PRINTS" id="PR00080">
    <property type="entry name" value="SDRFAMILY"/>
</dbReference>
<evidence type="ECO:0000313" key="5">
    <source>
        <dbReference type="Proteomes" id="UP000321062"/>
    </source>
</evidence>
<organism evidence="4 5">
    <name type="scientific">Paradevosia tibetensis</name>
    <dbReference type="NCBI Taxonomy" id="1447062"/>
    <lineage>
        <taxon>Bacteria</taxon>
        <taxon>Pseudomonadati</taxon>
        <taxon>Pseudomonadota</taxon>
        <taxon>Alphaproteobacteria</taxon>
        <taxon>Hyphomicrobiales</taxon>
        <taxon>Devosiaceae</taxon>
        <taxon>Paradevosia</taxon>
    </lineage>
</organism>
<dbReference type="Gene3D" id="3.40.50.720">
    <property type="entry name" value="NAD(P)-binding Rossmann-like Domain"/>
    <property type="match status" value="1"/>
</dbReference>
<dbReference type="InterPro" id="IPR002347">
    <property type="entry name" value="SDR_fam"/>
</dbReference>
<dbReference type="OrthoDB" id="9803333at2"/>
<dbReference type="InterPro" id="IPR052178">
    <property type="entry name" value="Sec_Metab_Biosynth_SDR"/>
</dbReference>
<evidence type="ECO:0000313" key="4">
    <source>
        <dbReference type="EMBL" id="QEE20305.1"/>
    </source>
</evidence>
<dbReference type="SUPFAM" id="SSF51735">
    <property type="entry name" value="NAD(P)-binding Rossmann-fold domains"/>
    <property type="match status" value="1"/>
</dbReference>
<keyword evidence="5" id="KW-1185">Reference proteome</keyword>
<keyword evidence="3" id="KW-0560">Oxidoreductase</keyword>
<dbReference type="PANTHER" id="PTHR43618:SF8">
    <property type="entry name" value="7ALPHA-HYDROXYSTEROID DEHYDROGENASE"/>
    <property type="match status" value="1"/>
</dbReference>
<reference evidence="4 5" key="1">
    <citation type="journal article" date="2015" name="Int. J. Syst. Evol. Microbiol.">
        <title>Youhaiella tibetensis gen. nov., sp. nov., isolated from subsurface sediment.</title>
        <authorList>
            <person name="Wang Y.X."/>
            <person name="Huang F.Q."/>
            <person name="Nogi Y."/>
            <person name="Pang S.J."/>
            <person name="Wang P.K."/>
            <person name="Lv J."/>
        </authorList>
    </citation>
    <scope>NUCLEOTIDE SEQUENCE [LARGE SCALE GENOMIC DNA]</scope>
    <source>
        <strain evidence="5">fig4</strain>
    </source>
</reference>
<accession>A0A5B9DN19</accession>
<dbReference type="KEGG" id="yti:FNA67_09020"/>
<dbReference type="InterPro" id="IPR036291">
    <property type="entry name" value="NAD(P)-bd_dom_sf"/>
</dbReference>